<evidence type="ECO:0000313" key="2">
    <source>
        <dbReference type="Proteomes" id="UP000056502"/>
    </source>
</evidence>
<gene>
    <name evidence="1" type="ORF">G436_4357</name>
</gene>
<protein>
    <submittedName>
        <fullName evidence="1">Uncharacterized protein</fullName>
    </submittedName>
</protein>
<dbReference type="PATRIC" id="fig|1279460.3.peg.4459"/>
<dbReference type="AlphaFoldDB" id="A0A0M5L9C8"/>
<dbReference type="Proteomes" id="UP000056502">
    <property type="component" value="Chromosome I"/>
</dbReference>
<accession>A0A0M5L9C8</accession>
<sequence length="38" mass="4685">MEFLNNSNLLYNIFLKLDQILNLYLFEDIKLDRVFQPH</sequence>
<proteinExistence type="predicted"/>
<name>A0A0M5L9C8_LEPIR</name>
<organism evidence="1">
    <name type="scientific">Leptospira interrogans serovar Hardjo str. Norma</name>
    <dbReference type="NCBI Taxonomy" id="1279460"/>
    <lineage>
        <taxon>Bacteria</taxon>
        <taxon>Pseudomonadati</taxon>
        <taxon>Spirochaetota</taxon>
        <taxon>Spirochaetia</taxon>
        <taxon>Leptospirales</taxon>
        <taxon>Leptospiraceae</taxon>
        <taxon>Leptospira</taxon>
    </lineage>
</organism>
<dbReference type="EMBL" id="CP012603">
    <property type="protein sequence ID" value="ALE41490.1"/>
    <property type="molecule type" value="Genomic_DNA"/>
</dbReference>
<evidence type="ECO:0000313" key="1">
    <source>
        <dbReference type="EMBL" id="ALE41490.1"/>
    </source>
</evidence>
<reference evidence="1 2" key="1">
    <citation type="journal article" date="2015" name="Genome Announc.">
        <title>Whole-Genome Sequence of Leptospira interrogans Serovar Hardjo Subtype Hardjoprajitno Strain Norma, Isolated from Cattle in a Leptospirosis Outbreak in Brazil.</title>
        <authorList>
            <person name="Cosate M.R."/>
            <person name="Soares S.C."/>
            <person name="Mendes T.A."/>
            <person name="Raittz R.T."/>
            <person name="Moreira E.C."/>
            <person name="Leite R."/>
            <person name="Fernandes G.R."/>
            <person name="Haddad J.P."/>
            <person name="Ortega J.M."/>
        </authorList>
    </citation>
    <scope>NUCLEOTIDE SEQUENCE [LARGE SCALE GENOMIC DNA]</scope>
    <source>
        <strain evidence="1 2">Norma</strain>
    </source>
</reference>